<evidence type="ECO:0008006" key="5">
    <source>
        <dbReference type="Google" id="ProtNLM"/>
    </source>
</evidence>
<dbReference type="Gene3D" id="3.30.420.40">
    <property type="match status" value="3"/>
</dbReference>
<comment type="caution">
    <text evidence="3">The sequence shown here is derived from an EMBL/GenBank/DDBJ whole genome shotgun (WGS) entry which is preliminary data.</text>
</comment>
<dbReference type="Proteomes" id="UP000178783">
    <property type="component" value="Unassembled WGS sequence"/>
</dbReference>
<dbReference type="InterPro" id="IPR051805">
    <property type="entry name" value="Dehydratase_Activator_Redct"/>
</dbReference>
<proteinExistence type="predicted"/>
<sequence length="1662" mass="183320">MSSKTNHIIIDAGMEHLHLAMFLNGTNKNLVIPNIDKIENLFKRYDVLKLIARPETQLYLTGKLAEIVRDTLRRGQIVLPGAALWSATDFLLKTHQPLASLGIIDLSASGYMVVAISSDGKLINDLLITNPRCGAGSGINLSRILEKLAIARGAVDVILKNYLGETGKAKRQAVGIRADRCGVFSSSATISDKNQGLPLDFALAVTMKSEVLKACKKMSAGVDAVFLTGRVFNWQFCRDCARDYLLGLGVKNISFDRQQNLLIRGVEHLIQTVGPNNFKKQTREKLSRPEKFLTYPSFKNLKEKYTAAGLYKRLPDPVIREIDPADLGTRTVNLGLDVGSTMAKMLVADAATDEILFKSSCDNHGDTIETIKHIFSGLISAGIPKLSIARLGITGSGRYQVQKVLQKIYPALQDKIFVLVENYAHAHGSIAYAKEQIQNLKNQSREVNEDFCLLVDIGGEDTKVSVISLKKEELFDNAMNIKCSAGTGSLMDTLKSLFGIKEIGEACRQAFDAPKAYEINATCAVFLMENARKMQALGYPKNEILASTNYAIVENMARTLWNQIKLPDNAVVLLHGQTMLSDPLPLAVTRRLQESGTRYALVPPLPGHRACLGLVKSIRPPLHQPADHWADKTGPNICRLADFINLKFKKQIVVCQGAACGDKNARCSRALLSALDLKNKLVLTLGGCTAVNELGTGLQAGRVRTGRDLSVQIDAYKDIWQFIDAHLPKSAAKNRLVIPRSFAISEQAFFLAKIFEKLGLPVDVDNVREEDILQAQGLFNIEVCAPLIGATGQFIRLAGSAHGLILTPQIDFLPTAGIGLGRTCTTNQGGVIIAERQAKLKYPAANFFSFVLSLKKTDPAYLAKQLHEKAKGVFAYYGLTVTAEKIRAAVEYADAKNQNLRERLALKVASYLEEAIRLKRPITVVCGREYILNPGIYDSHVGKLLKDKGMVALPAYALESRLDPDFAYIYWKNPHDLLTKINAITNKELHLYLKHPRLKQLIGSIEAGLPADLSAKASASAKAFMPAVALAEAGAKAGQTDCSISTVRVSTFRCGPDTVTAPILSEITKKTPSLLIQSDAMIKELAHLENRVNTFLNQLNQKLHEEFSSKRFEIKLVDEFGQAKLNQDTDVIYFPTLHDNRTITAVFKAAGFTVIDNYNDQTYDLEHKVRLGRIYAGDSVCAPLAAVFADIILSMEDFLKRQRAADPQLSGKTRILVFDNKGTGPCRQGQYYEMHKLLLCQQFGRPADLSAEASAKVEASAQAGLPAGEAGCSGRGDGDKSLRQQIKLLVGHEREGFNVGLPEWAMIQAFQGVILQGVLHSLLLTAGAACRDYDQYQEFYKDYLELKNDVYKILETRSRPSRVSLYLAEKIGKRSLAAGAIYKYFSYGLHNNNGLRKILRKFSSRWVNTDAKFGAEVGGPEAEKPSFAKASENRPNFAKVAEDKQNKINIHIEGEAYMRVAQVEMIFRSLIDALGFGSFKATYSPLWCYLELLLEFAVLECREEIGLSPEQRTAAGRSVGQASSRRKKQRLITKIKLAIKILRWVLAGPLYRAAGVQMPDPMKRVLESAQAILPSLKPHGELPPYLGEAILKIKHGTDLFLNVAPEGCMVSSMAQLFSSPILKSSGRPARIQDLFTLNGEVNEEQLKMSLLKVLGPEKYYRK</sequence>
<evidence type="ECO:0000259" key="1">
    <source>
        <dbReference type="Pfam" id="PF01869"/>
    </source>
</evidence>
<gene>
    <name evidence="3" type="ORF">A3H66_03425</name>
</gene>
<evidence type="ECO:0000313" key="3">
    <source>
        <dbReference type="EMBL" id="OGF24692.1"/>
    </source>
</evidence>
<dbReference type="Pfam" id="PF09989">
    <property type="entry name" value="DUF2229"/>
    <property type="match status" value="1"/>
</dbReference>
<evidence type="ECO:0000313" key="4">
    <source>
        <dbReference type="Proteomes" id="UP000178783"/>
    </source>
</evidence>
<dbReference type="SUPFAM" id="SSF53067">
    <property type="entry name" value="Actin-like ATPase domain"/>
    <property type="match status" value="1"/>
</dbReference>
<protein>
    <recommendedName>
        <fullName evidence="5">ATPase BadF/BadG/BcrA/BcrD type domain-containing protein</fullName>
    </recommendedName>
</protein>
<reference evidence="3 4" key="1">
    <citation type="journal article" date="2016" name="Nat. Commun.">
        <title>Thousands of microbial genomes shed light on interconnected biogeochemical processes in an aquifer system.</title>
        <authorList>
            <person name="Anantharaman K."/>
            <person name="Brown C.T."/>
            <person name="Hug L.A."/>
            <person name="Sharon I."/>
            <person name="Castelle C.J."/>
            <person name="Probst A.J."/>
            <person name="Thomas B.C."/>
            <person name="Singh A."/>
            <person name="Wilkins M.J."/>
            <person name="Karaoz U."/>
            <person name="Brodie E.L."/>
            <person name="Williams K.H."/>
            <person name="Hubbard S.S."/>
            <person name="Banfield J.F."/>
        </authorList>
    </citation>
    <scope>NUCLEOTIDE SEQUENCE [LARGE SCALE GENOMIC DNA]</scope>
</reference>
<dbReference type="PANTHER" id="PTHR32329">
    <property type="entry name" value="BIFUNCTIONAL PROTEIN [INCLUDES 2-HYDROXYACYL-COA DEHYDRATASE (N-TER) AND ITS ACTIVATOR DOMAIN (C_TERM)-RELATED"/>
    <property type="match status" value="1"/>
</dbReference>
<dbReference type="Pfam" id="PF01869">
    <property type="entry name" value="BcrAD_BadFG"/>
    <property type="match status" value="1"/>
</dbReference>
<dbReference type="InterPro" id="IPR018709">
    <property type="entry name" value="CoA_activase_DUF2229"/>
</dbReference>
<organism evidence="3 4">
    <name type="scientific">Candidatus Falkowbacteria bacterium RIFCSPLOWO2_02_FULL_45_21</name>
    <dbReference type="NCBI Taxonomy" id="1797989"/>
    <lineage>
        <taxon>Bacteria</taxon>
        <taxon>Candidatus Falkowiibacteriota</taxon>
    </lineage>
</organism>
<dbReference type="PANTHER" id="PTHR32329:SF2">
    <property type="entry name" value="BIFUNCTIONAL PROTEIN [INCLUDES 2-HYDROXYACYL-COA DEHYDRATASE (N-TER) AND ITS ACTIVATOR DOMAIN (C_TERM)"/>
    <property type="match status" value="1"/>
</dbReference>
<feature type="domain" description="ATPase BadF/BadG/BcrA/BcrD type" evidence="1">
    <location>
        <begin position="334"/>
        <end position="613"/>
    </location>
</feature>
<dbReference type="InterPro" id="IPR043129">
    <property type="entry name" value="ATPase_NBD"/>
</dbReference>
<accession>A0A1F5SDP9</accession>
<evidence type="ECO:0000259" key="2">
    <source>
        <dbReference type="Pfam" id="PF09989"/>
    </source>
</evidence>
<dbReference type="EMBL" id="MFFW01000001">
    <property type="protein sequence ID" value="OGF24692.1"/>
    <property type="molecule type" value="Genomic_DNA"/>
</dbReference>
<name>A0A1F5SDP9_9BACT</name>
<dbReference type="InterPro" id="IPR002731">
    <property type="entry name" value="ATPase_BadF"/>
</dbReference>
<dbReference type="STRING" id="1797989.A3H66_03425"/>
<feature type="domain" description="DUF2229" evidence="2">
    <location>
        <begin position="738"/>
        <end position="955"/>
    </location>
</feature>